<proteinExistence type="predicted"/>
<keyword evidence="2" id="KW-1185">Reference proteome</keyword>
<dbReference type="KEGG" id="nmus:H7A79_1003"/>
<name>A0A7H1MEU5_9NEIS</name>
<dbReference type="EMBL" id="CP060414">
    <property type="protein sequence ID" value="QNT60160.1"/>
    <property type="molecule type" value="Genomic_DNA"/>
</dbReference>
<evidence type="ECO:0000313" key="2">
    <source>
        <dbReference type="Proteomes" id="UP000516412"/>
    </source>
</evidence>
<accession>A0A7H1MEU5</accession>
<protein>
    <submittedName>
        <fullName evidence="1">Uncharacterized protein</fullName>
    </submittedName>
</protein>
<evidence type="ECO:0000313" key="1">
    <source>
        <dbReference type="EMBL" id="QNT60160.1"/>
    </source>
</evidence>
<dbReference type="Proteomes" id="UP000516412">
    <property type="component" value="Chromosome"/>
</dbReference>
<dbReference type="RefSeq" id="WP_187001292.1">
    <property type="nucleotide sequence ID" value="NZ_CP060414.2"/>
</dbReference>
<reference evidence="1" key="1">
    <citation type="submission" date="2024-06" db="EMBL/GenBank/DDBJ databases">
        <title>Complete Genome Sequence of mouse commensal type strain Neisseria musculi.</title>
        <authorList>
            <person name="Thapa E."/>
            <person name="Aluvathingal J."/>
            <person name="Nadendla S."/>
            <person name="Mehta A."/>
            <person name="Tettelin H."/>
            <person name="Weyand N.J."/>
        </authorList>
    </citation>
    <scope>NUCLEOTIDE SEQUENCE</scope>
    <source>
        <strain evidence="1">NW831</strain>
    </source>
</reference>
<dbReference type="AlphaFoldDB" id="A0A7H1MEU5"/>
<sequence>MTVLTQEMKVVYAGIIQKFYDGALRAAPEDITPEAADIVDQMLNAVKECSKAYLAADAVFSVFYGKTPLTGEWIWTKLGKDALGMVGKWRDVLYNNRRYRSCVVAVALRWRSPLQIVLLGI</sequence>
<organism evidence="1 2">
    <name type="scientific">Neisseria musculi</name>
    <dbReference type="NCBI Taxonomy" id="1815583"/>
    <lineage>
        <taxon>Bacteria</taxon>
        <taxon>Pseudomonadati</taxon>
        <taxon>Pseudomonadota</taxon>
        <taxon>Betaproteobacteria</taxon>
        <taxon>Neisseriales</taxon>
        <taxon>Neisseriaceae</taxon>
        <taxon>Neisseria</taxon>
    </lineage>
</organism>
<gene>
    <name evidence="1" type="ORF">H7A79_1003</name>
</gene>